<feature type="compositionally biased region" description="Pro residues" evidence="1">
    <location>
        <begin position="780"/>
        <end position="791"/>
    </location>
</feature>
<feature type="compositionally biased region" description="Low complexity" evidence="1">
    <location>
        <begin position="677"/>
        <end position="691"/>
    </location>
</feature>
<feature type="compositionally biased region" description="Basic residues" evidence="1">
    <location>
        <begin position="709"/>
        <end position="722"/>
    </location>
</feature>
<comment type="caution">
    <text evidence="3">The sequence shown here is derived from an EMBL/GenBank/DDBJ whole genome shotgun (WGS) entry which is preliminary data.</text>
</comment>
<organism evidence="3 4">
    <name type="scientific">Leptomonas seymouri</name>
    <dbReference type="NCBI Taxonomy" id="5684"/>
    <lineage>
        <taxon>Eukaryota</taxon>
        <taxon>Discoba</taxon>
        <taxon>Euglenozoa</taxon>
        <taxon>Kinetoplastea</taxon>
        <taxon>Metakinetoplastina</taxon>
        <taxon>Trypanosomatida</taxon>
        <taxon>Trypanosomatidae</taxon>
        <taxon>Leishmaniinae</taxon>
        <taxon>Leptomonas</taxon>
    </lineage>
</organism>
<dbReference type="AlphaFoldDB" id="A0A0N1I288"/>
<keyword evidence="2" id="KW-0472">Membrane</keyword>
<evidence type="ECO:0000256" key="1">
    <source>
        <dbReference type="SAM" id="MobiDB-lite"/>
    </source>
</evidence>
<feature type="transmembrane region" description="Helical" evidence="2">
    <location>
        <begin position="404"/>
        <end position="432"/>
    </location>
</feature>
<accession>A0A0N1I288</accession>
<sequence length="865" mass="93203">MFPGGPSANMGSSSINNNSAYMWNNGLGAALGGVGGVSAGPQASTRSRSSITAGGLTPQQQFMMQQGMFADQRQCCAPCCGPQQQCCGSSPGGCCGPSGGCCPVPGEPVDPFCCAPPVPGQEPPCYVSIYNCFDWTFLLSLLLFMLAIVGFAVVLATSNEDDIFRTFGVTTTVELDAAMHPYIRKNWINNSLSSLSSSGSISDNNSTKAAMLREFRETPQDTADYDVHMPMLPRLSTAVEAAVDGLGDSESHNGAAYNCTYRSLLGSFGTICMEDNLNANTFAVQLSSWTNARATLWFLAMVYSFLTLLYAVLISAQRHSSAGAMGAACDAIALPTITPQEQEEFMKMTPQQQQAFMQEYQQRVAMVQQQHPNAGYLRRPGAGCCGADSGIELYDTPFYEFVRIAWLISGLTAFVWTCNLFISFWAFSDFYIKQTSGPLKAFWNTYASKMNGSLIAVTIFLAWPLCNAVVELAVWLIGILPWLIVRSTCKRGVEGYRPALPLSQLPMYIRTDMFFMDFQDIKRLGFSRQAWIMLTGSDRPFFDSCDDPTVDKDPAMTQLMMLRQQWQQAMQSMMPPWMQQAGAGGMMMNFQQQMMMAGGDVNSSAGGGMINPNMGAMGSPPLQGGTPCTIAMNGGVLPTNSPSATPAEYPMEENEGKTHRHRRRSTHERHRHRDPTGVRAAANGNNAVPGVEMSSMGPSNTNGGAGSSRPRRRHRSRSRSRSKAAFESGAATPVPPGADASMAAVAAAGGHNSPGTTTLHRRRHSRSKEAGTAGRASPTPGVPVPVPPPVPGGADESRGEGGHHRRHSRSRSRSKVVGAGDASVLAAGSVADTQHRHRRRSRSHNRERSASKAATARDLDALMQL</sequence>
<dbReference type="VEuPathDB" id="TriTrypDB:Lsey_0336_0010"/>
<keyword evidence="2" id="KW-1133">Transmembrane helix</keyword>
<gene>
    <name evidence="3" type="ORF">ABL78_7252</name>
</gene>
<feature type="transmembrane region" description="Helical" evidence="2">
    <location>
        <begin position="296"/>
        <end position="316"/>
    </location>
</feature>
<evidence type="ECO:0000313" key="4">
    <source>
        <dbReference type="Proteomes" id="UP000038009"/>
    </source>
</evidence>
<dbReference type="OrthoDB" id="264985at2759"/>
<feature type="compositionally biased region" description="Basic residues" evidence="1">
    <location>
        <begin position="803"/>
        <end position="814"/>
    </location>
</feature>
<name>A0A0N1I288_LEPSE</name>
<keyword evidence="4" id="KW-1185">Reference proteome</keyword>
<feature type="compositionally biased region" description="Low complexity" evidence="1">
    <location>
        <begin position="737"/>
        <end position="750"/>
    </location>
</feature>
<proteinExistence type="predicted"/>
<feature type="transmembrane region" description="Helical" evidence="2">
    <location>
        <begin position="453"/>
        <end position="484"/>
    </location>
</feature>
<feature type="compositionally biased region" description="Basic and acidic residues" evidence="1">
    <location>
        <begin position="844"/>
        <end position="865"/>
    </location>
</feature>
<reference evidence="3 4" key="1">
    <citation type="journal article" date="2015" name="PLoS Pathog.">
        <title>Leptomonas seymouri: Adaptations to the Dixenous Life Cycle Analyzed by Genome Sequencing, Transcriptome Profiling and Co-infection with Leishmania donovani.</title>
        <authorList>
            <person name="Kraeva N."/>
            <person name="Butenko A."/>
            <person name="Hlavacova J."/>
            <person name="Kostygov A."/>
            <person name="Myskova J."/>
            <person name="Grybchuk D."/>
            <person name="Lestinova T."/>
            <person name="Votypka J."/>
            <person name="Volf P."/>
            <person name="Opperdoes F."/>
            <person name="Flegontov P."/>
            <person name="Lukes J."/>
            <person name="Yurchenko V."/>
        </authorList>
    </citation>
    <scope>NUCLEOTIDE SEQUENCE [LARGE SCALE GENOMIC DNA]</scope>
    <source>
        <strain evidence="3 4">ATCC 30220</strain>
    </source>
</reference>
<feature type="transmembrane region" description="Helical" evidence="2">
    <location>
        <begin position="135"/>
        <end position="156"/>
    </location>
</feature>
<feature type="region of interest" description="Disordered" evidence="1">
    <location>
        <begin position="634"/>
        <end position="865"/>
    </location>
</feature>
<evidence type="ECO:0000256" key="2">
    <source>
        <dbReference type="SAM" id="Phobius"/>
    </source>
</evidence>
<dbReference type="Proteomes" id="UP000038009">
    <property type="component" value="Unassembled WGS sequence"/>
</dbReference>
<feature type="compositionally biased region" description="Basic residues" evidence="1">
    <location>
        <begin position="658"/>
        <end position="673"/>
    </location>
</feature>
<keyword evidence="2" id="KW-0812">Transmembrane</keyword>
<dbReference type="OMA" id="CCAPCCG"/>
<evidence type="ECO:0000313" key="3">
    <source>
        <dbReference type="EMBL" id="KPI83701.1"/>
    </source>
</evidence>
<dbReference type="EMBL" id="LJSK01000336">
    <property type="protein sequence ID" value="KPI83701.1"/>
    <property type="molecule type" value="Genomic_DNA"/>
</dbReference>
<protein>
    <submittedName>
        <fullName evidence="3">Uncharacterized protein</fullName>
    </submittedName>
</protein>